<dbReference type="Proteomes" id="UP000645612">
    <property type="component" value="Unassembled WGS sequence"/>
</dbReference>
<proteinExistence type="predicted"/>
<feature type="transmembrane region" description="Helical" evidence="1">
    <location>
        <begin position="28"/>
        <end position="53"/>
    </location>
</feature>
<dbReference type="RefSeq" id="WP_124626647.1">
    <property type="nucleotide sequence ID" value="NZ_CADDZZ010000031.1"/>
</dbReference>
<reference evidence="2" key="1">
    <citation type="submission" date="2020-12" db="EMBL/GenBank/DDBJ databases">
        <title>Burkholderia cepacia complex in Mexico.</title>
        <authorList>
            <person name="Estrada P."/>
        </authorList>
    </citation>
    <scope>NUCLEOTIDE SEQUENCE</scope>
    <source>
        <strain evidence="2">871</strain>
    </source>
</reference>
<comment type="caution">
    <text evidence="2">The sequence shown here is derived from an EMBL/GenBank/DDBJ whole genome shotgun (WGS) entry which is preliminary data.</text>
</comment>
<gene>
    <name evidence="2" type="ORF">JAO13_12920</name>
</gene>
<evidence type="ECO:0000313" key="2">
    <source>
        <dbReference type="EMBL" id="MBH9697342.1"/>
    </source>
</evidence>
<dbReference type="GO" id="GO:0005886">
    <property type="term" value="C:plasma membrane"/>
    <property type="evidence" value="ECO:0007669"/>
    <property type="project" value="TreeGrafter"/>
</dbReference>
<name>A0A8I1ATQ8_BURCE</name>
<evidence type="ECO:0008006" key="4">
    <source>
        <dbReference type="Google" id="ProtNLM"/>
    </source>
</evidence>
<dbReference type="EMBL" id="JAEDXG010000010">
    <property type="protein sequence ID" value="MBH9697342.1"/>
    <property type="molecule type" value="Genomic_DNA"/>
</dbReference>
<dbReference type="GO" id="GO:0004713">
    <property type="term" value="F:protein tyrosine kinase activity"/>
    <property type="evidence" value="ECO:0007669"/>
    <property type="project" value="TreeGrafter"/>
</dbReference>
<dbReference type="AlphaFoldDB" id="A0A8I1ATQ8"/>
<feature type="transmembrane region" description="Helical" evidence="1">
    <location>
        <begin position="357"/>
        <end position="378"/>
    </location>
</feature>
<keyword evidence="1" id="KW-0472">Membrane</keyword>
<accession>A0A8I1ATQ8</accession>
<keyword evidence="1" id="KW-0812">Transmembrane</keyword>
<keyword evidence="1" id="KW-1133">Transmembrane helix</keyword>
<dbReference type="PANTHER" id="PTHR32309:SF13">
    <property type="entry name" value="FERRIC ENTEROBACTIN TRANSPORT PROTEIN FEPE"/>
    <property type="match status" value="1"/>
</dbReference>
<protein>
    <recommendedName>
        <fullName evidence="4">WcbD</fullName>
    </recommendedName>
</protein>
<dbReference type="PANTHER" id="PTHR32309">
    <property type="entry name" value="TYROSINE-PROTEIN KINASE"/>
    <property type="match status" value="1"/>
</dbReference>
<evidence type="ECO:0000256" key="1">
    <source>
        <dbReference type="SAM" id="Phobius"/>
    </source>
</evidence>
<organism evidence="2 3">
    <name type="scientific">Burkholderia cepacia</name>
    <name type="common">Pseudomonas cepacia</name>
    <dbReference type="NCBI Taxonomy" id="292"/>
    <lineage>
        <taxon>Bacteria</taxon>
        <taxon>Pseudomonadati</taxon>
        <taxon>Pseudomonadota</taxon>
        <taxon>Betaproteobacteria</taxon>
        <taxon>Burkholderiales</taxon>
        <taxon>Burkholderiaceae</taxon>
        <taxon>Burkholderia</taxon>
        <taxon>Burkholderia cepacia complex</taxon>
    </lineage>
</organism>
<sequence>METVLQDNASAGRKQNTPWQRLKRINRLFLWTVVVPTTVAVIYFGLIASDIYVSESRFVVRSPQRQSQSSVFGALLQGSGFSRAQDDTYPVLDFIQSRDALQELNQGGVIASQFGSQGDVLSRFAPFGTDRSFEALWKYYKKRIVTVELDSMSSIVTLQVRAFNADDAQSIDTKLLMMSEALVNRLNQRAAQDTVKFAQGQVDEAAAKAKKAAEALAVFRRTNVVFDPDRQSSLQLQQVAGLQTQLFAAQTQLVQLLAISPANPQVQSLKSTIATLQKQIEVATAGVAGRSGSLSDKASAYTALQLDAQFADRQLASAMTALDSARMEAQRKQLYLERLVQPNHPDIAIEPKRLRSIFEVFAMGVIIWGILGLLIAGVKEHHD</sequence>
<dbReference type="InterPro" id="IPR050445">
    <property type="entry name" value="Bact_polysacc_biosynth/exp"/>
</dbReference>
<evidence type="ECO:0000313" key="3">
    <source>
        <dbReference type="Proteomes" id="UP000645612"/>
    </source>
</evidence>